<dbReference type="eggNOG" id="ENOG502S16F">
    <property type="taxonomic scope" value="Eukaryota"/>
</dbReference>
<evidence type="ECO:0008006" key="3">
    <source>
        <dbReference type="Google" id="ProtNLM"/>
    </source>
</evidence>
<name>R8B8P4_PHAM7</name>
<evidence type="ECO:0000313" key="2">
    <source>
        <dbReference type="Proteomes" id="UP000014074"/>
    </source>
</evidence>
<dbReference type="PANTHER" id="PTHR39596:SF2">
    <property type="entry name" value="HET DOMAIN PROTEIN (AFU_ORTHOLOGUE AFUA_1G17550)-RELATED"/>
    <property type="match status" value="1"/>
</dbReference>
<reference evidence="2" key="1">
    <citation type="journal article" date="2013" name="Genome Announc.">
        <title>Draft genome sequence of the ascomycete Phaeoacremonium aleophilum strain UCR-PA7, a causal agent of the esca disease complex in grapevines.</title>
        <authorList>
            <person name="Blanco-Ulate B."/>
            <person name="Rolshausen P."/>
            <person name="Cantu D."/>
        </authorList>
    </citation>
    <scope>NUCLEOTIDE SEQUENCE [LARGE SCALE GENOMIC DNA]</scope>
    <source>
        <strain evidence="2">UCR-PA7</strain>
    </source>
</reference>
<dbReference type="KEGG" id="tmn:UCRPA7_8897"/>
<dbReference type="HOGENOM" id="CLU_610008_0_0_1"/>
<accession>R8B8P4</accession>
<dbReference type="RefSeq" id="XP_007919594.1">
    <property type="nucleotide sequence ID" value="XM_007921403.1"/>
</dbReference>
<dbReference type="GeneID" id="19329790"/>
<dbReference type="AlphaFoldDB" id="R8B8P4"/>
<dbReference type="PANTHER" id="PTHR39596">
    <property type="match status" value="1"/>
</dbReference>
<evidence type="ECO:0000313" key="1">
    <source>
        <dbReference type="EMBL" id="EON95679.1"/>
    </source>
</evidence>
<gene>
    <name evidence="1" type="ORF">UCRPA7_8897</name>
</gene>
<dbReference type="Proteomes" id="UP000014074">
    <property type="component" value="Unassembled WGS sequence"/>
</dbReference>
<keyword evidence="2" id="KW-1185">Reference proteome</keyword>
<proteinExistence type="predicted"/>
<dbReference type="EMBL" id="KB933378">
    <property type="protein sequence ID" value="EON95679.1"/>
    <property type="molecule type" value="Genomic_DNA"/>
</dbReference>
<dbReference type="OrthoDB" id="2426273at2759"/>
<sequence>MASRVVVIDKDLLKEDPNTSFQVIIKVLTSAWMQRLWTLQEAYLSRRLFIAFRGPEDPAGTGLSLTQSEQIGVTLEDVDKRVRDLDRLQKDAFTTSMAELIKRKFFHNLMGEDRQIRNRNDHPIETRGSMVIASAWRSSRWRNTSRPEDETLALSTLLNLDYRTTTIENASAKEPAVIDKAIDENNVWPRKNGDANQKTKRANMMKDFWTLIHRNYEGSIPAGLIFLPGDKMSLPGFGWAPNTWMSARDESYPYPLSMCGDPHVILGSNWGKQGLTFPIDQYISEWYKVTSIGRGQAEDRAARKVLPRIFANTSPEFGIILCRPKPREWPPEIGLLVEIYREAWKRKEPERVNRKYYYCQVIRRVWVSRIRTPVLPKDYKLPSGRTGNPPIGELMPENTLWYVDGYLEHRNRGNLGQRPPPLVSDARDSAIDMGHVMPIHEDKPQTQFF</sequence>
<organism evidence="1 2">
    <name type="scientific">Phaeoacremonium minimum (strain UCR-PA7)</name>
    <name type="common">Esca disease fungus</name>
    <name type="synonym">Togninia minima</name>
    <dbReference type="NCBI Taxonomy" id="1286976"/>
    <lineage>
        <taxon>Eukaryota</taxon>
        <taxon>Fungi</taxon>
        <taxon>Dikarya</taxon>
        <taxon>Ascomycota</taxon>
        <taxon>Pezizomycotina</taxon>
        <taxon>Sordariomycetes</taxon>
        <taxon>Sordariomycetidae</taxon>
        <taxon>Togniniales</taxon>
        <taxon>Togniniaceae</taxon>
        <taxon>Phaeoacremonium</taxon>
    </lineage>
</organism>
<protein>
    <recommendedName>
        <fullName evidence="3">Heterokaryon incompatibility domain-containing protein</fullName>
    </recommendedName>
</protein>